<sequence length="516" mass="58135">MQKFFHKLKDRTGRKESEYPDPCLPPSARDIFCYRKQRGVNLAGSWFVLERWITDEPFNEAQAVSPSQSDLDVAKGNRAKEALERHWDTWINDEDWLEMSKRGINAVRIPIGYYHICGVDPAVLEGTDFQPFFEIYRGAWSRITHAIQTAANHGMGVLIDLHAAPGKQNNDSHAGTSDKANFFGDPHNQRCTVRALSSLLKHLNEFSKSCDPVLCNIIGIELLNEPNPPSDKSLQQWYLDAIKHLRAIDPTIPIYLGECWRTEAYAEWLAHHPSPLNTLTVLDHHLYRCFTSSDTQTCAEDHAHALLDASGTTSHMLESASEKVGRAGGGVVIGEWSGALNPASLRGGTDEQKNFIAAQLGLFERSCAGWFFWTYKKQWNGDTGWSWKDATERGVFEPFVGIKKHDVGSEDEEQRKVAKNAAKDKALAAHTQYWSRHPGNYNHAFFEAGFVRGWDDAYAFFSSTPSTSVSVNQLGFARAWARRKAATTYDGKHYWEFETGFLQAVDEAASDYKSHV</sequence>
<evidence type="ECO:0000256" key="5">
    <source>
        <dbReference type="SAM" id="MobiDB-lite"/>
    </source>
</evidence>
<evidence type="ECO:0000256" key="3">
    <source>
        <dbReference type="ARBA" id="ARBA00023295"/>
    </source>
</evidence>
<dbReference type="EMBL" id="JADNYJ010000080">
    <property type="protein sequence ID" value="KAF8889456.1"/>
    <property type="molecule type" value="Genomic_DNA"/>
</dbReference>
<dbReference type="InterPro" id="IPR017853">
    <property type="entry name" value="GH"/>
</dbReference>
<accession>A0A9P5NJT6</accession>
<keyword evidence="8" id="KW-1185">Reference proteome</keyword>
<feature type="domain" description="Glycoside hydrolase family 5" evidence="6">
    <location>
        <begin position="86"/>
        <end position="376"/>
    </location>
</feature>
<dbReference type="OrthoDB" id="1887033at2759"/>
<comment type="caution">
    <text evidence="7">The sequence shown here is derived from an EMBL/GenBank/DDBJ whole genome shotgun (WGS) entry which is preliminary data.</text>
</comment>
<dbReference type="Pfam" id="PF00150">
    <property type="entry name" value="Cellulase"/>
    <property type="match status" value="1"/>
</dbReference>
<dbReference type="PANTHER" id="PTHR31297:SF43">
    <property type="entry name" value="GLUCAN 1,3-BETA-GLUCOSIDASE 3"/>
    <property type="match status" value="1"/>
</dbReference>
<dbReference type="InterPro" id="IPR018087">
    <property type="entry name" value="Glyco_hydro_5_CS"/>
</dbReference>
<evidence type="ECO:0000259" key="6">
    <source>
        <dbReference type="Pfam" id="PF00150"/>
    </source>
</evidence>
<proteinExistence type="inferred from homology"/>
<name>A0A9P5NJT6_GYMJU</name>
<dbReference type="GO" id="GO:0009251">
    <property type="term" value="P:glucan catabolic process"/>
    <property type="evidence" value="ECO:0007669"/>
    <property type="project" value="TreeGrafter"/>
</dbReference>
<organism evidence="7 8">
    <name type="scientific">Gymnopilus junonius</name>
    <name type="common">Spectacular rustgill mushroom</name>
    <name type="synonym">Gymnopilus spectabilis subsp. junonius</name>
    <dbReference type="NCBI Taxonomy" id="109634"/>
    <lineage>
        <taxon>Eukaryota</taxon>
        <taxon>Fungi</taxon>
        <taxon>Dikarya</taxon>
        <taxon>Basidiomycota</taxon>
        <taxon>Agaricomycotina</taxon>
        <taxon>Agaricomycetes</taxon>
        <taxon>Agaricomycetidae</taxon>
        <taxon>Agaricales</taxon>
        <taxon>Agaricineae</taxon>
        <taxon>Hymenogastraceae</taxon>
        <taxon>Gymnopilus</taxon>
    </lineage>
</organism>
<dbReference type="GO" id="GO:0005576">
    <property type="term" value="C:extracellular region"/>
    <property type="evidence" value="ECO:0007669"/>
    <property type="project" value="TreeGrafter"/>
</dbReference>
<gene>
    <name evidence="7" type="ORF">CPB84DRAFT_1683924</name>
</gene>
<dbReference type="GO" id="GO:0009986">
    <property type="term" value="C:cell surface"/>
    <property type="evidence" value="ECO:0007669"/>
    <property type="project" value="TreeGrafter"/>
</dbReference>
<dbReference type="GO" id="GO:0046557">
    <property type="term" value="F:glucan endo-1,6-beta-glucosidase activity"/>
    <property type="evidence" value="ECO:0007669"/>
    <property type="project" value="TreeGrafter"/>
</dbReference>
<evidence type="ECO:0000313" key="8">
    <source>
        <dbReference type="Proteomes" id="UP000724874"/>
    </source>
</evidence>
<dbReference type="InterPro" id="IPR001547">
    <property type="entry name" value="Glyco_hydro_5"/>
</dbReference>
<dbReference type="InterPro" id="IPR050386">
    <property type="entry name" value="Glycosyl_hydrolase_5"/>
</dbReference>
<evidence type="ECO:0000313" key="7">
    <source>
        <dbReference type="EMBL" id="KAF8889456.1"/>
    </source>
</evidence>
<protein>
    <submittedName>
        <fullName evidence="7">Glycoside hydrolase family 5 protein</fullName>
    </submittedName>
</protein>
<feature type="region of interest" description="Disordered" evidence="5">
    <location>
        <begin position="1"/>
        <end position="20"/>
    </location>
</feature>
<keyword evidence="3 4" id="KW-0326">Glycosidase</keyword>
<comment type="similarity">
    <text evidence="1 4">Belongs to the glycosyl hydrolase 5 (cellulase A) family.</text>
</comment>
<keyword evidence="2 4" id="KW-0378">Hydrolase</keyword>
<evidence type="ECO:0000256" key="2">
    <source>
        <dbReference type="ARBA" id="ARBA00022801"/>
    </source>
</evidence>
<dbReference type="SUPFAM" id="SSF51445">
    <property type="entry name" value="(Trans)glycosidases"/>
    <property type="match status" value="1"/>
</dbReference>
<reference evidence="7" key="1">
    <citation type="submission" date="2020-11" db="EMBL/GenBank/DDBJ databases">
        <authorList>
            <consortium name="DOE Joint Genome Institute"/>
            <person name="Ahrendt S."/>
            <person name="Riley R."/>
            <person name="Andreopoulos W."/>
            <person name="LaButti K."/>
            <person name="Pangilinan J."/>
            <person name="Ruiz-duenas F.J."/>
            <person name="Barrasa J.M."/>
            <person name="Sanchez-Garcia M."/>
            <person name="Camarero S."/>
            <person name="Miyauchi S."/>
            <person name="Serrano A."/>
            <person name="Linde D."/>
            <person name="Babiker R."/>
            <person name="Drula E."/>
            <person name="Ayuso-Fernandez I."/>
            <person name="Pacheco R."/>
            <person name="Padilla G."/>
            <person name="Ferreira P."/>
            <person name="Barriuso J."/>
            <person name="Kellner H."/>
            <person name="Castanera R."/>
            <person name="Alfaro M."/>
            <person name="Ramirez L."/>
            <person name="Pisabarro A.G."/>
            <person name="Kuo A."/>
            <person name="Tritt A."/>
            <person name="Lipzen A."/>
            <person name="He G."/>
            <person name="Yan M."/>
            <person name="Ng V."/>
            <person name="Cullen D."/>
            <person name="Martin F."/>
            <person name="Rosso M.-N."/>
            <person name="Henrissat B."/>
            <person name="Hibbett D."/>
            <person name="Martinez A.T."/>
            <person name="Grigoriev I.V."/>
        </authorList>
    </citation>
    <scope>NUCLEOTIDE SEQUENCE</scope>
    <source>
        <strain evidence="7">AH 44721</strain>
    </source>
</reference>
<dbReference type="PANTHER" id="PTHR31297">
    <property type="entry name" value="GLUCAN ENDO-1,6-BETA-GLUCOSIDASE B"/>
    <property type="match status" value="1"/>
</dbReference>
<dbReference type="Proteomes" id="UP000724874">
    <property type="component" value="Unassembled WGS sequence"/>
</dbReference>
<dbReference type="PROSITE" id="PS00659">
    <property type="entry name" value="GLYCOSYL_HYDROL_F5"/>
    <property type="match status" value="1"/>
</dbReference>
<dbReference type="AlphaFoldDB" id="A0A9P5NJT6"/>
<dbReference type="Gene3D" id="3.20.20.80">
    <property type="entry name" value="Glycosidases"/>
    <property type="match status" value="1"/>
</dbReference>
<evidence type="ECO:0000256" key="4">
    <source>
        <dbReference type="RuleBase" id="RU361153"/>
    </source>
</evidence>
<evidence type="ECO:0000256" key="1">
    <source>
        <dbReference type="ARBA" id="ARBA00005641"/>
    </source>
</evidence>